<proteinExistence type="predicted"/>
<evidence type="ECO:0000313" key="3">
    <source>
        <dbReference type="Proteomes" id="UP000233786"/>
    </source>
</evidence>
<sequence>MTTWEPDQAELVTSEEELREVVEPPVPAIAAKGIAGIDALSRAFIDAARLFFIATTGPDGSLDLSPRGDETGSVLVFDDNRTLAFADRNGNRRLDSFRNVLRHPRVGMLFVVPGVDHALRVNGRATIVRSAPFFAEFAARGLEPALAVVVEVEELFVHCGRAFLRSGVWDPATWPEPETLPTSGQLLKSQLAAAHFVYNG</sequence>
<dbReference type="AlphaFoldDB" id="A0A2N3Y4Q1"/>
<keyword evidence="3" id="KW-1185">Reference proteome</keyword>
<dbReference type="EMBL" id="PJNB01000001">
    <property type="protein sequence ID" value="PKW17906.1"/>
    <property type="molecule type" value="Genomic_DNA"/>
</dbReference>
<dbReference type="OrthoDB" id="9790331at2"/>
<protein>
    <recommendedName>
        <fullName evidence="1">Pyridoxamine 5'-phosphate oxidase N-terminal domain-containing protein</fullName>
    </recommendedName>
</protein>
<dbReference type="InterPro" id="IPR012349">
    <property type="entry name" value="Split_barrel_FMN-bd"/>
</dbReference>
<feature type="domain" description="Pyridoxamine 5'-phosphate oxidase N-terminal" evidence="1">
    <location>
        <begin position="41"/>
        <end position="159"/>
    </location>
</feature>
<name>A0A2N3Y4Q1_SACSN</name>
<dbReference type="Proteomes" id="UP000233786">
    <property type="component" value="Unassembled WGS sequence"/>
</dbReference>
<comment type="caution">
    <text evidence="2">The sequence shown here is derived from an EMBL/GenBank/DDBJ whole genome shotgun (WGS) entry which is preliminary data.</text>
</comment>
<dbReference type="InterPro" id="IPR011576">
    <property type="entry name" value="Pyridox_Oxase_N"/>
</dbReference>
<reference evidence="2" key="1">
    <citation type="submission" date="2017-12" db="EMBL/GenBank/DDBJ databases">
        <title>Sequencing the genomes of 1000 Actinobacteria strains.</title>
        <authorList>
            <person name="Klenk H.-P."/>
        </authorList>
    </citation>
    <scope>NUCLEOTIDE SEQUENCE [LARGE SCALE GENOMIC DNA]</scope>
    <source>
        <strain evidence="2">DSM 44228</strain>
    </source>
</reference>
<evidence type="ECO:0000259" key="1">
    <source>
        <dbReference type="Pfam" id="PF01243"/>
    </source>
</evidence>
<organism evidence="2 3">
    <name type="scientific">Saccharopolyspora spinosa</name>
    <dbReference type="NCBI Taxonomy" id="60894"/>
    <lineage>
        <taxon>Bacteria</taxon>
        <taxon>Bacillati</taxon>
        <taxon>Actinomycetota</taxon>
        <taxon>Actinomycetes</taxon>
        <taxon>Pseudonocardiales</taxon>
        <taxon>Pseudonocardiaceae</taxon>
        <taxon>Saccharopolyspora</taxon>
    </lineage>
</organism>
<dbReference type="Gene3D" id="2.30.110.10">
    <property type="entry name" value="Electron Transport, Fmn-binding Protein, Chain A"/>
    <property type="match status" value="1"/>
</dbReference>
<dbReference type="PANTHER" id="PTHR42815:SF2">
    <property type="entry name" value="FAD-BINDING, PUTATIVE (AFU_ORTHOLOGUE AFUA_6G07600)-RELATED"/>
    <property type="match status" value="1"/>
</dbReference>
<dbReference type="SUPFAM" id="SSF50475">
    <property type="entry name" value="FMN-binding split barrel"/>
    <property type="match status" value="1"/>
</dbReference>
<evidence type="ECO:0000313" key="2">
    <source>
        <dbReference type="EMBL" id="PKW17906.1"/>
    </source>
</evidence>
<dbReference type="Pfam" id="PF01243">
    <property type="entry name" value="PNPOx_N"/>
    <property type="match status" value="1"/>
</dbReference>
<dbReference type="STRING" id="994479.GCA_000194155_05772"/>
<accession>A0A2N3Y4Q1</accession>
<dbReference type="RefSeq" id="WP_010311980.1">
    <property type="nucleotide sequence ID" value="NZ_CP061007.1"/>
</dbReference>
<dbReference type="NCBIfam" id="TIGR04025">
    <property type="entry name" value="PPOX_FMN_DR2398"/>
    <property type="match status" value="1"/>
</dbReference>
<dbReference type="InterPro" id="IPR024029">
    <property type="entry name" value="Pyridox_Oxase_FMN-dep"/>
</dbReference>
<gene>
    <name evidence="2" type="ORF">A8926_5933</name>
</gene>
<dbReference type="PANTHER" id="PTHR42815">
    <property type="entry name" value="FAD-BINDING, PUTATIVE (AFU_ORTHOLOGUE AFUA_6G07600)-RELATED"/>
    <property type="match status" value="1"/>
</dbReference>